<comment type="caution">
    <text evidence="1">The sequence shown here is derived from an EMBL/GenBank/DDBJ whole genome shotgun (WGS) entry which is preliminary data.</text>
</comment>
<keyword evidence="2" id="KW-1185">Reference proteome</keyword>
<proteinExistence type="predicted"/>
<gene>
    <name evidence="1" type="ORF">Q4T40_07960</name>
</gene>
<reference evidence="1 2" key="1">
    <citation type="submission" date="2023-07" db="EMBL/GenBank/DDBJ databases">
        <title>The novel representative of Negativicutes class, Anaeroselena agilis gen. nov. sp. nov.</title>
        <authorList>
            <person name="Prokofeva M.I."/>
            <person name="Elcheninov A.G."/>
            <person name="Klyukina A."/>
            <person name="Kublanov I.V."/>
            <person name="Frolov E.N."/>
            <person name="Podosokorskaya O.A."/>
        </authorList>
    </citation>
    <scope>NUCLEOTIDE SEQUENCE [LARGE SCALE GENOMIC DNA]</scope>
    <source>
        <strain evidence="1 2">4137-cl</strain>
    </source>
</reference>
<accession>A0ABU3NWG4</accession>
<name>A0ABU3NWG4_9FIRM</name>
<protein>
    <submittedName>
        <fullName evidence="1">Uncharacterized protein</fullName>
    </submittedName>
</protein>
<sequence length="309" mass="32201">MTMTKEVKIIGVKTLKIAPITTNTEAAAMVYGTLVDVPGPKSISASRKVDTKTATGGGRTLGRYIKFTEYELKFENAKIPLDVLKAINGGTIASYTIPKQAESIEVTAGATDAGDTVYTVTAAGMTNSPKDVTVAVLATDDTEAEVAAKMRTAFAADADVGAFFDVAAGTSATVLLTAKTAAVNDPTMKIALKSAASTGVTAAASVHAATPREVHAYYETGDDILGAYFLLEYVPEKVDESGVADTHRTFFCVNGTLEVMEKESDYATCSFTGSAIAANGYVTINSVQVNHPITALFVNSVAVDIQVPA</sequence>
<dbReference type="Proteomes" id="UP001254848">
    <property type="component" value="Unassembled WGS sequence"/>
</dbReference>
<evidence type="ECO:0000313" key="2">
    <source>
        <dbReference type="Proteomes" id="UP001254848"/>
    </source>
</evidence>
<organism evidence="1 2">
    <name type="scientific">Anaeroselena agilis</name>
    <dbReference type="NCBI Taxonomy" id="3063788"/>
    <lineage>
        <taxon>Bacteria</taxon>
        <taxon>Bacillati</taxon>
        <taxon>Bacillota</taxon>
        <taxon>Negativicutes</taxon>
        <taxon>Acetonemataceae</taxon>
        <taxon>Anaeroselena</taxon>
    </lineage>
</organism>
<evidence type="ECO:0000313" key="1">
    <source>
        <dbReference type="EMBL" id="MDT8901169.1"/>
    </source>
</evidence>
<dbReference type="EMBL" id="JAUOZS010000001">
    <property type="protein sequence ID" value="MDT8901169.1"/>
    <property type="molecule type" value="Genomic_DNA"/>
</dbReference>
<dbReference type="RefSeq" id="WP_413779693.1">
    <property type="nucleotide sequence ID" value="NZ_JAUOZS010000001.1"/>
</dbReference>